<dbReference type="OrthoDB" id="9776786at2"/>
<proteinExistence type="inferred from homology"/>
<evidence type="ECO:0000313" key="6">
    <source>
        <dbReference type="Proteomes" id="UP000051931"/>
    </source>
</evidence>
<evidence type="ECO:0000256" key="2">
    <source>
        <dbReference type="ARBA" id="ARBA00022729"/>
    </source>
</evidence>
<dbReference type="SUPFAM" id="SSF53850">
    <property type="entry name" value="Periplasmic binding protein-like II"/>
    <property type="match status" value="1"/>
</dbReference>
<feature type="chain" id="PRO_5006410292" evidence="3">
    <location>
        <begin position="22"/>
        <end position="309"/>
    </location>
</feature>
<dbReference type="SMART" id="SM00062">
    <property type="entry name" value="PBPb"/>
    <property type="match status" value="1"/>
</dbReference>
<evidence type="ECO:0000256" key="3">
    <source>
        <dbReference type="SAM" id="SignalP"/>
    </source>
</evidence>
<dbReference type="STRING" id="1122152.GCA_000425905_01104"/>
<comment type="caution">
    <text evidence="5">The sequence shown here is derived from an EMBL/GenBank/DDBJ whole genome shotgun (WGS) entry which is preliminary data.</text>
</comment>
<name>A0A0R1S375_9LACO</name>
<keyword evidence="2 3" id="KW-0732">Signal</keyword>
<evidence type="ECO:0000256" key="1">
    <source>
        <dbReference type="ARBA" id="ARBA00007162"/>
    </source>
</evidence>
<dbReference type="eggNOG" id="COG3221">
    <property type="taxonomic scope" value="Bacteria"/>
</dbReference>
<dbReference type="Proteomes" id="UP000051931">
    <property type="component" value="Unassembled WGS sequence"/>
</dbReference>
<dbReference type="Gene3D" id="3.40.190.10">
    <property type="entry name" value="Periplasmic binding protein-like II"/>
    <property type="match status" value="2"/>
</dbReference>
<dbReference type="PANTHER" id="PTHR35841:SF1">
    <property type="entry name" value="PHOSPHONATES-BINDING PERIPLASMIC PROTEIN"/>
    <property type="match status" value="1"/>
</dbReference>
<dbReference type="PROSITE" id="PS51257">
    <property type="entry name" value="PROKAR_LIPOPROTEIN"/>
    <property type="match status" value="1"/>
</dbReference>
<dbReference type="GO" id="GO:0043190">
    <property type="term" value="C:ATP-binding cassette (ABC) transporter complex"/>
    <property type="evidence" value="ECO:0007669"/>
    <property type="project" value="InterPro"/>
</dbReference>
<dbReference type="NCBIfam" id="TIGR01098">
    <property type="entry name" value="3A0109s03R"/>
    <property type="match status" value="1"/>
</dbReference>
<feature type="domain" description="Solute-binding protein family 3/N-terminal" evidence="4">
    <location>
        <begin position="38"/>
        <end position="304"/>
    </location>
</feature>
<dbReference type="RefSeq" id="WP_027825070.1">
    <property type="nucleotide sequence ID" value="NZ_AUEI01000008.1"/>
</dbReference>
<dbReference type="EMBL" id="AZFB01000006">
    <property type="protein sequence ID" value="KRL62990.1"/>
    <property type="molecule type" value="Genomic_DNA"/>
</dbReference>
<dbReference type="GO" id="GO:0055085">
    <property type="term" value="P:transmembrane transport"/>
    <property type="evidence" value="ECO:0007669"/>
    <property type="project" value="InterPro"/>
</dbReference>
<keyword evidence="6" id="KW-1185">Reference proteome</keyword>
<evidence type="ECO:0000313" key="5">
    <source>
        <dbReference type="EMBL" id="KRL62990.1"/>
    </source>
</evidence>
<protein>
    <submittedName>
        <fullName evidence="5">Phosphonate ABC transporter, periplasmic phosphonate binding protein</fullName>
    </submittedName>
</protein>
<dbReference type="Pfam" id="PF12974">
    <property type="entry name" value="Phosphonate-bd"/>
    <property type="match status" value="1"/>
</dbReference>
<organism evidence="5 6">
    <name type="scientific">Lactobacillus psittaci DSM 15354</name>
    <dbReference type="NCBI Taxonomy" id="1122152"/>
    <lineage>
        <taxon>Bacteria</taxon>
        <taxon>Bacillati</taxon>
        <taxon>Bacillota</taxon>
        <taxon>Bacilli</taxon>
        <taxon>Lactobacillales</taxon>
        <taxon>Lactobacillaceae</taxon>
        <taxon>Lactobacillus</taxon>
    </lineage>
</organism>
<dbReference type="InterPro" id="IPR005770">
    <property type="entry name" value="PhnD"/>
</dbReference>
<dbReference type="InterPro" id="IPR001638">
    <property type="entry name" value="Solute-binding_3/MltF_N"/>
</dbReference>
<dbReference type="CDD" id="cd01071">
    <property type="entry name" value="PBP2_PhnD_like"/>
    <property type="match status" value="1"/>
</dbReference>
<accession>A0A0R1S375</accession>
<evidence type="ECO:0000259" key="4">
    <source>
        <dbReference type="SMART" id="SM00062"/>
    </source>
</evidence>
<comment type="similarity">
    <text evidence="1">Belongs to the phosphate/phosphite/phosphonate binding protein family.</text>
</comment>
<dbReference type="PATRIC" id="fig|1122152.4.peg.1206"/>
<dbReference type="PANTHER" id="PTHR35841">
    <property type="entry name" value="PHOSPHONATES-BINDING PERIPLASMIC PROTEIN"/>
    <property type="match status" value="1"/>
</dbReference>
<gene>
    <name evidence="5" type="ORF">FC23_GL001174</name>
</gene>
<dbReference type="AlphaFoldDB" id="A0A0R1S375"/>
<sequence>MKFKKLLTAALALVIAGTATACSSNKTSQSGNGYTPKTLNVQFVPSVQGSHLADRVKPLEGLLKKELGIPVHVSVSTSNTALVEALASKKVDVGFIGGDTYVLAHQKKAADVLLRAMNEGYDEPSGKPNGQKMSHYRSMIVVKKGSKIKSWKDLKGKKIAVQSPSSTSGYVAPVGELYSKGLNIPKQTRMVQIQGHDQAILSVYNGDVDAAAVFADARNLAAKDEPKVMTGVKPIYFTKWLPNDTVSVRTDMSQKFRKKLATAFKKIIKTKKGKDVLFHIYNHLGYVNAKDSDFDIVRKYQKLANEATK</sequence>
<reference evidence="5 6" key="1">
    <citation type="journal article" date="2015" name="Genome Announc.">
        <title>Expanding the biotechnology potential of lactobacilli through comparative genomics of 213 strains and associated genera.</title>
        <authorList>
            <person name="Sun Z."/>
            <person name="Harris H.M."/>
            <person name="McCann A."/>
            <person name="Guo C."/>
            <person name="Argimon S."/>
            <person name="Zhang W."/>
            <person name="Yang X."/>
            <person name="Jeffery I.B."/>
            <person name="Cooney J.C."/>
            <person name="Kagawa T.F."/>
            <person name="Liu W."/>
            <person name="Song Y."/>
            <person name="Salvetti E."/>
            <person name="Wrobel A."/>
            <person name="Rasinkangas P."/>
            <person name="Parkhill J."/>
            <person name="Rea M.C."/>
            <person name="O'Sullivan O."/>
            <person name="Ritari J."/>
            <person name="Douillard F.P."/>
            <person name="Paul Ross R."/>
            <person name="Yang R."/>
            <person name="Briner A.E."/>
            <person name="Felis G.E."/>
            <person name="de Vos W.M."/>
            <person name="Barrangou R."/>
            <person name="Klaenhammer T.R."/>
            <person name="Caufield P.W."/>
            <person name="Cui Y."/>
            <person name="Zhang H."/>
            <person name="O'Toole P.W."/>
        </authorList>
    </citation>
    <scope>NUCLEOTIDE SEQUENCE [LARGE SCALE GENOMIC DNA]</scope>
    <source>
        <strain evidence="5 6">DSM 15354</strain>
    </source>
</reference>
<feature type="signal peptide" evidence="3">
    <location>
        <begin position="1"/>
        <end position="21"/>
    </location>
</feature>